<gene>
    <name evidence="4" type="ORF">AWC16_09995</name>
</gene>
<keyword evidence="1 2" id="KW-0238">DNA-binding</keyword>
<name>A0A1X1YKU2_9MYCO</name>
<evidence type="ECO:0000256" key="1">
    <source>
        <dbReference type="ARBA" id="ARBA00023125"/>
    </source>
</evidence>
<sequence>MENIATEVGISAPALYRHYASKYDLFRDAVLALSRQLVDATDPAVASEAFAGPAETLDQLIQALIDVTVRNRESGGIYRWQARYLRESDAAQLFGHLRLVNQRLQQPLAELRPTVPLLHRRMLSAALLSVIGSITDHRVRAPADEINHILTKASSALLNTELPAPNNFSPDTPEMRIFTSDAGTYEELLHVSMMLFHRHGYAETTMAQIAEAAGLRIPGIYRHFLGKSDILGTALRRLSDRLSTELSVVDTNRSEPQEALTQLVDIYVAASFANPELASVYFSERVHLDQSDQTLLLSVQRSTIDSWVGLLLSARPELTATTARFLVHAAMALVVDIGRLAHYDRPDPGPAVDLAHAQACVRTLMHAVLFDA</sequence>
<dbReference type="Proteomes" id="UP000193866">
    <property type="component" value="Unassembled WGS sequence"/>
</dbReference>
<feature type="domain" description="HTH tetR-type" evidence="3">
    <location>
        <begin position="1"/>
        <end position="37"/>
    </location>
</feature>
<dbReference type="EMBL" id="LQPG01000017">
    <property type="protein sequence ID" value="ORW11633.1"/>
    <property type="molecule type" value="Genomic_DNA"/>
</dbReference>
<dbReference type="InterPro" id="IPR001647">
    <property type="entry name" value="HTH_TetR"/>
</dbReference>
<dbReference type="STRING" id="1108812.AWC16_09995"/>
<dbReference type="Gene3D" id="1.10.357.10">
    <property type="entry name" value="Tetracycline Repressor, domain 2"/>
    <property type="match status" value="2"/>
</dbReference>
<dbReference type="Pfam" id="PF00440">
    <property type="entry name" value="TetR_N"/>
    <property type="match status" value="2"/>
</dbReference>
<comment type="caution">
    <text evidence="2">Lacks conserved residue(s) required for the propagation of feature annotation.</text>
</comment>
<comment type="caution">
    <text evidence="4">The sequence shown here is derived from an EMBL/GenBank/DDBJ whole genome shotgun (WGS) entry which is preliminary data.</text>
</comment>
<evidence type="ECO:0000256" key="2">
    <source>
        <dbReference type="PROSITE-ProRule" id="PRU00335"/>
    </source>
</evidence>
<dbReference type="GO" id="GO:0003700">
    <property type="term" value="F:DNA-binding transcription factor activity"/>
    <property type="evidence" value="ECO:0007669"/>
    <property type="project" value="TreeGrafter"/>
</dbReference>
<dbReference type="InterPro" id="IPR050109">
    <property type="entry name" value="HTH-type_TetR-like_transc_reg"/>
</dbReference>
<dbReference type="GO" id="GO:0000976">
    <property type="term" value="F:transcription cis-regulatory region binding"/>
    <property type="evidence" value="ECO:0007669"/>
    <property type="project" value="TreeGrafter"/>
</dbReference>
<keyword evidence="5" id="KW-1185">Reference proteome</keyword>
<feature type="DNA-binding region" description="H-T-H motif" evidence="2">
    <location>
        <begin position="205"/>
        <end position="224"/>
    </location>
</feature>
<dbReference type="PANTHER" id="PTHR30055">
    <property type="entry name" value="HTH-TYPE TRANSCRIPTIONAL REGULATOR RUTR"/>
    <property type="match status" value="1"/>
</dbReference>
<reference evidence="4 5" key="1">
    <citation type="submission" date="2016-01" db="EMBL/GenBank/DDBJ databases">
        <title>The new phylogeny of the genus Mycobacterium.</title>
        <authorList>
            <person name="Tarcisio F."/>
            <person name="Conor M."/>
            <person name="Antonella G."/>
            <person name="Elisabetta G."/>
            <person name="Giulia F.S."/>
            <person name="Sara T."/>
            <person name="Anna F."/>
            <person name="Clotilde B."/>
            <person name="Roberto B."/>
            <person name="Veronica D.S."/>
            <person name="Fabio R."/>
            <person name="Monica P."/>
            <person name="Olivier J."/>
            <person name="Enrico T."/>
            <person name="Nicola S."/>
        </authorList>
    </citation>
    <scope>NUCLEOTIDE SEQUENCE [LARGE SCALE GENOMIC DNA]</scope>
    <source>
        <strain evidence="4 5">DSM 45394</strain>
    </source>
</reference>
<dbReference type="SUPFAM" id="SSF46689">
    <property type="entry name" value="Homeodomain-like"/>
    <property type="match status" value="2"/>
</dbReference>
<feature type="domain" description="HTH tetR-type" evidence="3">
    <location>
        <begin position="182"/>
        <end position="242"/>
    </location>
</feature>
<organism evidence="4 5">
    <name type="scientific">Mycolicibacter longobardus</name>
    <dbReference type="NCBI Taxonomy" id="1108812"/>
    <lineage>
        <taxon>Bacteria</taxon>
        <taxon>Bacillati</taxon>
        <taxon>Actinomycetota</taxon>
        <taxon>Actinomycetes</taxon>
        <taxon>Mycobacteriales</taxon>
        <taxon>Mycobacteriaceae</taxon>
        <taxon>Mycolicibacter</taxon>
    </lineage>
</organism>
<dbReference type="PROSITE" id="PS50977">
    <property type="entry name" value="HTH_TETR_2"/>
    <property type="match status" value="2"/>
</dbReference>
<accession>A0A1X1YKU2</accession>
<dbReference type="PRINTS" id="PR00455">
    <property type="entry name" value="HTHTETR"/>
</dbReference>
<proteinExistence type="predicted"/>
<dbReference type="PANTHER" id="PTHR30055:SF219">
    <property type="entry name" value="TRANSCRIPTIONAL REGULATORY PROTEIN"/>
    <property type="match status" value="1"/>
</dbReference>
<dbReference type="InterPro" id="IPR009057">
    <property type="entry name" value="Homeodomain-like_sf"/>
</dbReference>
<dbReference type="AlphaFoldDB" id="A0A1X1YKU2"/>
<evidence type="ECO:0000313" key="5">
    <source>
        <dbReference type="Proteomes" id="UP000193866"/>
    </source>
</evidence>
<evidence type="ECO:0000259" key="3">
    <source>
        <dbReference type="PROSITE" id="PS50977"/>
    </source>
</evidence>
<evidence type="ECO:0000313" key="4">
    <source>
        <dbReference type="EMBL" id="ORW11633.1"/>
    </source>
</evidence>
<dbReference type="Gene3D" id="1.10.10.60">
    <property type="entry name" value="Homeodomain-like"/>
    <property type="match status" value="2"/>
</dbReference>
<protein>
    <submittedName>
        <fullName evidence="4">TetR family transcriptional regulator</fullName>
    </submittedName>
</protein>